<feature type="compositionally biased region" description="Basic and acidic residues" evidence="1">
    <location>
        <begin position="88"/>
        <end position="105"/>
    </location>
</feature>
<feature type="region of interest" description="Disordered" evidence="1">
    <location>
        <begin position="88"/>
        <end position="162"/>
    </location>
</feature>
<evidence type="ECO:0000256" key="1">
    <source>
        <dbReference type="SAM" id="MobiDB-lite"/>
    </source>
</evidence>
<proteinExistence type="predicted"/>
<name>A0A2A4J0I3_HELVI</name>
<comment type="caution">
    <text evidence="3">The sequence shown here is derived from an EMBL/GenBank/DDBJ whole genome shotgun (WGS) entry which is preliminary data.</text>
</comment>
<evidence type="ECO:0000313" key="3">
    <source>
        <dbReference type="EMBL" id="PCG65575.1"/>
    </source>
</evidence>
<sequence length="162" mass="17955">MFLFLFFMSCVLQPLVQYYGVNGKREPIKRYIVEEGAKPAIFGSYSYDPVKQIFIITNGVSPGDSTTSIPPQLVNDSYISTAVGEVEPEHTTHHGDTTASHHDTHTGSTAAHTGHESHPGNGHGPTSPIFRNTPMTHRWKPNTLAKNKTKIHRSNDVDNFIE</sequence>
<feature type="chain" id="PRO_5013105172" evidence="2">
    <location>
        <begin position="24"/>
        <end position="162"/>
    </location>
</feature>
<organism evidence="3">
    <name type="scientific">Heliothis virescens</name>
    <name type="common">Tobacco budworm moth</name>
    <dbReference type="NCBI Taxonomy" id="7102"/>
    <lineage>
        <taxon>Eukaryota</taxon>
        <taxon>Metazoa</taxon>
        <taxon>Ecdysozoa</taxon>
        <taxon>Arthropoda</taxon>
        <taxon>Hexapoda</taxon>
        <taxon>Insecta</taxon>
        <taxon>Pterygota</taxon>
        <taxon>Neoptera</taxon>
        <taxon>Endopterygota</taxon>
        <taxon>Lepidoptera</taxon>
        <taxon>Glossata</taxon>
        <taxon>Ditrysia</taxon>
        <taxon>Noctuoidea</taxon>
        <taxon>Noctuidae</taxon>
        <taxon>Heliothinae</taxon>
        <taxon>Heliothis</taxon>
    </lineage>
</organism>
<gene>
    <name evidence="3" type="ORF">B5V51_8990</name>
</gene>
<reference evidence="3" key="1">
    <citation type="submission" date="2017-09" db="EMBL/GenBank/DDBJ databases">
        <title>Contemporary evolution of a Lepidopteran species, Heliothis virescens, in response to modern agricultural practices.</title>
        <authorList>
            <person name="Fritz M.L."/>
            <person name="Deyonke A.M."/>
            <person name="Papanicolaou A."/>
            <person name="Micinski S."/>
            <person name="Westbrook J."/>
            <person name="Gould F."/>
        </authorList>
    </citation>
    <scope>NUCLEOTIDE SEQUENCE [LARGE SCALE GENOMIC DNA]</scope>
    <source>
        <strain evidence="3">HvINT-</strain>
        <tissue evidence="3">Whole body</tissue>
    </source>
</reference>
<dbReference type="EMBL" id="NWSH01004009">
    <property type="protein sequence ID" value="PCG65575.1"/>
    <property type="molecule type" value="Genomic_DNA"/>
</dbReference>
<feature type="signal peptide" evidence="2">
    <location>
        <begin position="1"/>
        <end position="23"/>
    </location>
</feature>
<accession>A0A2A4J0I3</accession>
<protein>
    <submittedName>
        <fullName evidence="3">Uncharacterized protein</fullName>
    </submittedName>
</protein>
<evidence type="ECO:0000256" key="2">
    <source>
        <dbReference type="SAM" id="SignalP"/>
    </source>
</evidence>
<dbReference type="AlphaFoldDB" id="A0A2A4J0I3"/>
<keyword evidence="2" id="KW-0732">Signal</keyword>